<sequence length="303" mass="34081">MSKTTTTIQIAARSDLTSALAAATPAMRAVAVCLADIRGRLSPTAAKRAIRKMPAEKRAGFVITRHLNQALELAQRVRTVRKMPRRTGSRPWHARADQAKGRAALADRLQVEIQQRRDNHVFEALRRAARWVMKYGAPGGTNWNIAYTVAGEAPGYDLQCERVYGVYKGAYKGWAANLDVHTITVPRDWLSRVKRITQDGVVKERLILDAEYLVRADDDTRTVYRVLIARRGPGYRAVVETRYISCWPFGVTTLHATERAALSAGVPDEVRRREIVARRKEIQRALEETYIDARDADVFASLT</sequence>
<protein>
    <submittedName>
        <fullName evidence="1">Uncharacterized protein</fullName>
    </submittedName>
</protein>
<dbReference type="RefSeq" id="WP_173947947.1">
    <property type="nucleotide sequence ID" value="NZ_CP102845.1"/>
</dbReference>
<reference evidence="1" key="1">
    <citation type="submission" date="2022-08" db="EMBL/GenBank/DDBJ databases">
        <title>Microvirga terrae sp. nov., isolated from soil.</title>
        <authorList>
            <person name="Kim K.H."/>
            <person name="Seo Y.L."/>
            <person name="Kim J.M."/>
            <person name="Lee J.K."/>
            <person name="Han D.M."/>
            <person name="Jeon C.O."/>
        </authorList>
    </citation>
    <scope>NUCLEOTIDE SEQUENCE</scope>
    <source>
        <strain evidence="1">R24</strain>
    </source>
</reference>
<gene>
    <name evidence="1" type="ORF">HPT29_018445</name>
</gene>
<dbReference type="EMBL" id="CP102845">
    <property type="protein sequence ID" value="UVF18453.1"/>
    <property type="molecule type" value="Genomic_DNA"/>
</dbReference>
<dbReference type="Proteomes" id="UP001017257">
    <property type="component" value="Chromosome"/>
</dbReference>
<evidence type="ECO:0000313" key="2">
    <source>
        <dbReference type="Proteomes" id="UP001017257"/>
    </source>
</evidence>
<proteinExistence type="predicted"/>
<evidence type="ECO:0000313" key="1">
    <source>
        <dbReference type="EMBL" id="UVF18453.1"/>
    </source>
</evidence>
<accession>A0ABY5RMJ8</accession>
<organism evidence="1 2">
    <name type="scientific">Microvirga terrae</name>
    <dbReference type="NCBI Taxonomy" id="2740529"/>
    <lineage>
        <taxon>Bacteria</taxon>
        <taxon>Pseudomonadati</taxon>
        <taxon>Pseudomonadota</taxon>
        <taxon>Alphaproteobacteria</taxon>
        <taxon>Hyphomicrobiales</taxon>
        <taxon>Methylobacteriaceae</taxon>
        <taxon>Microvirga</taxon>
    </lineage>
</organism>
<keyword evidence="2" id="KW-1185">Reference proteome</keyword>
<name>A0ABY5RMJ8_9HYPH</name>